<organism evidence="2 3">
    <name type="scientific">Flavobacterium ardleyense</name>
    <dbReference type="NCBI Taxonomy" id="2038737"/>
    <lineage>
        <taxon>Bacteria</taxon>
        <taxon>Pseudomonadati</taxon>
        <taxon>Bacteroidota</taxon>
        <taxon>Flavobacteriia</taxon>
        <taxon>Flavobacteriales</taxon>
        <taxon>Flavobacteriaceae</taxon>
        <taxon>Flavobacterium</taxon>
    </lineage>
</organism>
<keyword evidence="1" id="KW-0732">Signal</keyword>
<evidence type="ECO:0000256" key="1">
    <source>
        <dbReference type="SAM" id="SignalP"/>
    </source>
</evidence>
<dbReference type="EMBL" id="JBHUOL010000012">
    <property type="protein sequence ID" value="MFD2908712.1"/>
    <property type="molecule type" value="Genomic_DNA"/>
</dbReference>
<sequence>MKKNITIVMLLLYLSSFGQDSIVSKVKSNPVIFTEFYAGGAVTNKVSWLLGYNLNYQFKHNNLLTARLQGIIGPSLDLPTVMDLNSDYSDERVIQGEVALLYGKRWINNNISYSVSVGASAVAGNHYEKVGMYYESFSENYFGVPFEFNFKYFKAEKKIFKAYYGLIPIGKRKVSFARSVGLKLTGTLSKNSYVGLGITYGFGWHKKY</sequence>
<protein>
    <recommendedName>
        <fullName evidence="4">Outer membrane protein beta-barrel domain-containing protein</fullName>
    </recommendedName>
</protein>
<evidence type="ECO:0000313" key="2">
    <source>
        <dbReference type="EMBL" id="MFD2908712.1"/>
    </source>
</evidence>
<proteinExistence type="predicted"/>
<dbReference type="Proteomes" id="UP001597549">
    <property type="component" value="Unassembled WGS sequence"/>
</dbReference>
<comment type="caution">
    <text evidence="2">The sequence shown here is derived from an EMBL/GenBank/DDBJ whole genome shotgun (WGS) entry which is preliminary data.</text>
</comment>
<gene>
    <name evidence="2" type="ORF">ACFSX9_08170</name>
</gene>
<feature type="chain" id="PRO_5045458920" description="Outer membrane protein beta-barrel domain-containing protein" evidence="1">
    <location>
        <begin position="19"/>
        <end position="208"/>
    </location>
</feature>
<dbReference type="RefSeq" id="WP_379806497.1">
    <property type="nucleotide sequence ID" value="NZ_JBHUOL010000012.1"/>
</dbReference>
<reference evidence="3" key="1">
    <citation type="journal article" date="2019" name="Int. J. Syst. Evol. Microbiol.">
        <title>The Global Catalogue of Microorganisms (GCM) 10K type strain sequencing project: providing services to taxonomists for standard genome sequencing and annotation.</title>
        <authorList>
            <consortium name="The Broad Institute Genomics Platform"/>
            <consortium name="The Broad Institute Genome Sequencing Center for Infectious Disease"/>
            <person name="Wu L."/>
            <person name="Ma J."/>
        </authorList>
    </citation>
    <scope>NUCLEOTIDE SEQUENCE [LARGE SCALE GENOMIC DNA]</scope>
    <source>
        <strain evidence="3">KCTC 52644</strain>
    </source>
</reference>
<keyword evidence="3" id="KW-1185">Reference proteome</keyword>
<evidence type="ECO:0000313" key="3">
    <source>
        <dbReference type="Proteomes" id="UP001597549"/>
    </source>
</evidence>
<accession>A0ABW5Z7S2</accession>
<feature type="signal peptide" evidence="1">
    <location>
        <begin position="1"/>
        <end position="18"/>
    </location>
</feature>
<name>A0ABW5Z7S2_9FLAO</name>
<evidence type="ECO:0008006" key="4">
    <source>
        <dbReference type="Google" id="ProtNLM"/>
    </source>
</evidence>